<reference evidence="1 2" key="1">
    <citation type="submission" date="2007-05" db="EMBL/GenBank/DDBJ databases">
        <title>Complete sequence of Geobacter uraniireducens Rf4.</title>
        <authorList>
            <consortium name="US DOE Joint Genome Institute"/>
            <person name="Copeland A."/>
            <person name="Lucas S."/>
            <person name="Lapidus A."/>
            <person name="Barry K."/>
            <person name="Detter J.C."/>
            <person name="Glavina del Rio T."/>
            <person name="Hammon N."/>
            <person name="Israni S."/>
            <person name="Dalin E."/>
            <person name="Tice H."/>
            <person name="Pitluck S."/>
            <person name="Chertkov O."/>
            <person name="Brettin T."/>
            <person name="Bruce D."/>
            <person name="Han C."/>
            <person name="Schmutz J."/>
            <person name="Larimer F."/>
            <person name="Land M."/>
            <person name="Hauser L."/>
            <person name="Kyrpides N."/>
            <person name="Mikhailova N."/>
            <person name="Shelobolina E."/>
            <person name="Aklujkar M."/>
            <person name="Lovley D."/>
            <person name="Richardson P."/>
        </authorList>
    </citation>
    <scope>NUCLEOTIDE SEQUENCE [LARGE SCALE GENOMIC DNA]</scope>
    <source>
        <strain evidence="1 2">Rf4</strain>
    </source>
</reference>
<gene>
    <name evidence="1" type="ordered locus">Gura_3363</name>
</gene>
<evidence type="ECO:0000313" key="2">
    <source>
        <dbReference type="Proteomes" id="UP000006695"/>
    </source>
</evidence>
<dbReference type="KEGG" id="gur:Gura_3363"/>
<evidence type="ECO:0000313" key="1">
    <source>
        <dbReference type="EMBL" id="ABQ27520.1"/>
    </source>
</evidence>
<dbReference type="HOGENOM" id="CLU_165407_0_0_7"/>
<organism evidence="1 2">
    <name type="scientific">Geotalea uraniireducens (strain Rf4)</name>
    <name type="common">Geobacter uraniireducens</name>
    <dbReference type="NCBI Taxonomy" id="351605"/>
    <lineage>
        <taxon>Bacteria</taxon>
        <taxon>Pseudomonadati</taxon>
        <taxon>Thermodesulfobacteriota</taxon>
        <taxon>Desulfuromonadia</taxon>
        <taxon>Geobacterales</taxon>
        <taxon>Geobacteraceae</taxon>
        <taxon>Geotalea</taxon>
    </lineage>
</organism>
<keyword evidence="2" id="KW-1185">Reference proteome</keyword>
<sequence length="121" mass="13323">MMRSHIHKYISIFMVIVIFAISVTGFCRNAHAAELSGDVHCDHDSSYLSPIEKQCPSCPGNGPSESHHCDSSCYCSCNASLTVQSVQVSYSPLIAFLVFSEPFEALPEVYLSKFIPPHILV</sequence>
<proteinExistence type="predicted"/>
<dbReference type="AlphaFoldDB" id="A5G6V2"/>
<name>A5G6V2_GEOUR</name>
<protein>
    <submittedName>
        <fullName evidence="1">Uncharacterized protein</fullName>
    </submittedName>
</protein>
<dbReference type="Proteomes" id="UP000006695">
    <property type="component" value="Chromosome"/>
</dbReference>
<dbReference type="STRING" id="351605.Gura_3363"/>
<accession>A5G6V2</accession>
<dbReference type="EMBL" id="CP000698">
    <property type="protein sequence ID" value="ABQ27520.1"/>
    <property type="molecule type" value="Genomic_DNA"/>
</dbReference>